<dbReference type="PANTHER" id="PTHR13799">
    <property type="entry name" value="NGG1 INTERACTING FACTOR 3"/>
    <property type="match status" value="1"/>
</dbReference>
<feature type="binding site" evidence="6">
    <location>
        <position position="64"/>
    </location>
    <ligand>
        <name>a divalent metal cation</name>
        <dbReference type="ChEBI" id="CHEBI:60240"/>
        <label>2</label>
    </ligand>
</feature>
<dbReference type="KEGG" id="dde:Dde_1729"/>
<evidence type="ECO:0000256" key="5">
    <source>
        <dbReference type="PIRNR" id="PIRNR037489"/>
    </source>
</evidence>
<dbReference type="GO" id="GO:0005737">
    <property type="term" value="C:cytoplasm"/>
    <property type="evidence" value="ECO:0007669"/>
    <property type="project" value="TreeGrafter"/>
</dbReference>
<dbReference type="GO" id="GO:0046872">
    <property type="term" value="F:metal ion binding"/>
    <property type="evidence" value="ECO:0007669"/>
    <property type="project" value="UniProtKB-UniRule"/>
</dbReference>
<dbReference type="eggNOG" id="COG0327">
    <property type="taxonomic scope" value="Bacteria"/>
</dbReference>
<dbReference type="Proteomes" id="UP000002710">
    <property type="component" value="Chromosome"/>
</dbReference>
<dbReference type="Gene3D" id="3.40.1390.30">
    <property type="entry name" value="NIF3 (NGG1p interacting factor 3)-like"/>
    <property type="match status" value="2"/>
</dbReference>
<dbReference type="PANTHER" id="PTHR13799:SF14">
    <property type="entry name" value="GTP CYCLOHYDROLASE 1 TYPE 2 HOMOLOG"/>
    <property type="match status" value="1"/>
</dbReference>
<sequence>MHLTDFIHMIERIAPVCGAAEWDNSGVQVASRCTEIHSVAVALDPSEANIEKAVSQGADFFLAHHPLAFKPQPLSGNDSYFRSVSQLITNDICLYSAHTSLDANPAGPVGWLAESLKLQNCKTLEPTAASMQHRIIAPSAASGSIPAVIAGSIRCRHIQGIGYEFEFDTEDIVYETAADHIRQVLPAGTSLLKAEERAGRRELGLGISGSLPCRLSWHEFVQLLEKSVERTFWTTCGPVPETVETVAYCTGSGSSLAETAFARGADVFITGDVKYHTALDTTGCIIDVGHFSLEEEMMRRFAALLAAGAPDLDITFLPSQDPIRLHPVHG</sequence>
<organism evidence="7 8">
    <name type="scientific">Oleidesulfovibrio alaskensis (strain ATCC BAA-1058 / DSM 17464 / G20)</name>
    <name type="common">Desulfovibrio alaskensis</name>
    <dbReference type="NCBI Taxonomy" id="207559"/>
    <lineage>
        <taxon>Bacteria</taxon>
        <taxon>Pseudomonadati</taxon>
        <taxon>Thermodesulfobacteriota</taxon>
        <taxon>Desulfovibrionia</taxon>
        <taxon>Desulfovibrionales</taxon>
        <taxon>Desulfovibrionaceae</taxon>
        <taxon>Oleidesulfovibrio</taxon>
    </lineage>
</organism>
<dbReference type="InterPro" id="IPR017221">
    <property type="entry name" value="DUF34/NIF3_bac"/>
</dbReference>
<dbReference type="AlphaFoldDB" id="Q310X0"/>
<feature type="binding site" evidence="6">
    <location>
        <position position="290"/>
    </location>
    <ligand>
        <name>a divalent metal cation</name>
        <dbReference type="ChEBI" id="CHEBI:60240"/>
        <label>1</label>
    </ligand>
</feature>
<evidence type="ECO:0000256" key="3">
    <source>
        <dbReference type="ARBA" id="ARBA00022112"/>
    </source>
</evidence>
<gene>
    <name evidence="7" type="ordered locus">Dde_1729</name>
</gene>
<keyword evidence="4 5" id="KW-0479">Metal-binding</keyword>
<dbReference type="FunFam" id="3.40.1390.30:FF:000001">
    <property type="entry name" value="GTP cyclohydrolase 1 type 2"/>
    <property type="match status" value="1"/>
</dbReference>
<evidence type="ECO:0000256" key="1">
    <source>
        <dbReference type="ARBA" id="ARBA00006964"/>
    </source>
</evidence>
<evidence type="ECO:0000313" key="8">
    <source>
        <dbReference type="Proteomes" id="UP000002710"/>
    </source>
</evidence>
<evidence type="ECO:0000313" key="7">
    <source>
        <dbReference type="EMBL" id="ABB38526.1"/>
    </source>
</evidence>
<accession>Q310X0</accession>
<feature type="binding site" evidence="6">
    <location>
        <position position="294"/>
    </location>
    <ligand>
        <name>a divalent metal cation</name>
        <dbReference type="ChEBI" id="CHEBI:60240"/>
        <label>1</label>
    </ligand>
</feature>
<comment type="subunit">
    <text evidence="2">Homohexamer.</text>
</comment>
<proteinExistence type="inferred from homology"/>
<evidence type="ECO:0000256" key="6">
    <source>
        <dbReference type="PIRSR" id="PIRSR602678-1"/>
    </source>
</evidence>
<dbReference type="InterPro" id="IPR002678">
    <property type="entry name" value="DUF34/NIF3"/>
</dbReference>
<name>Q310X0_OLEA2</name>
<dbReference type="Pfam" id="PF01784">
    <property type="entry name" value="DUF34_NIF3"/>
    <property type="match status" value="1"/>
</dbReference>
<dbReference type="STRING" id="207559.Dde_1729"/>
<feature type="binding site" evidence="6">
    <location>
        <position position="65"/>
    </location>
    <ligand>
        <name>a divalent metal cation</name>
        <dbReference type="ChEBI" id="CHEBI:60240"/>
        <label>1</label>
    </ligand>
</feature>
<dbReference type="InterPro" id="IPR036069">
    <property type="entry name" value="DUF34/NIF3_sf"/>
</dbReference>
<dbReference type="EMBL" id="CP000112">
    <property type="protein sequence ID" value="ABB38526.1"/>
    <property type="molecule type" value="Genomic_DNA"/>
</dbReference>
<dbReference type="SUPFAM" id="SSF102705">
    <property type="entry name" value="NIF3 (NGG1p interacting factor 3)-like"/>
    <property type="match status" value="1"/>
</dbReference>
<protein>
    <recommendedName>
        <fullName evidence="3 5">GTP cyclohydrolase 1 type 2 homolog</fullName>
    </recommendedName>
</protein>
<dbReference type="PIRSF" id="PIRSF037489">
    <property type="entry name" value="UCP037489_NIF3_YqfO"/>
    <property type="match status" value="1"/>
</dbReference>
<dbReference type="NCBIfam" id="TIGR00486">
    <property type="entry name" value="YbgI_SA1388"/>
    <property type="match status" value="1"/>
</dbReference>
<dbReference type="HOGENOM" id="CLU_037423_1_0_7"/>
<evidence type="ECO:0000256" key="2">
    <source>
        <dbReference type="ARBA" id="ARBA00011643"/>
    </source>
</evidence>
<feature type="binding site" evidence="6">
    <location>
        <position position="102"/>
    </location>
    <ligand>
        <name>a divalent metal cation</name>
        <dbReference type="ChEBI" id="CHEBI:60240"/>
        <label>1</label>
    </ligand>
</feature>
<comment type="similarity">
    <text evidence="1 5">Belongs to the GTP cyclohydrolase I type 2/NIF3 family.</text>
</comment>
<evidence type="ECO:0000256" key="4">
    <source>
        <dbReference type="ARBA" id="ARBA00022723"/>
    </source>
</evidence>
<dbReference type="RefSeq" id="WP_011367667.1">
    <property type="nucleotide sequence ID" value="NC_007519.1"/>
</dbReference>
<reference evidence="7 8" key="1">
    <citation type="journal article" date="2011" name="J. Bacteriol.">
        <title>Complete genome sequence and updated annotation of Desulfovibrio alaskensis G20.</title>
        <authorList>
            <person name="Hauser L.J."/>
            <person name="Land M.L."/>
            <person name="Brown S.D."/>
            <person name="Larimer F."/>
            <person name="Keller K.L."/>
            <person name="Rapp-Giles B.J."/>
            <person name="Price M.N."/>
            <person name="Lin M."/>
            <person name="Bruce D.C."/>
            <person name="Detter J.C."/>
            <person name="Tapia R."/>
            <person name="Han C.S."/>
            <person name="Goodwin L.A."/>
            <person name="Cheng J.F."/>
            <person name="Pitluck S."/>
            <person name="Copeland A."/>
            <person name="Lucas S."/>
            <person name="Nolan M."/>
            <person name="Lapidus A.L."/>
            <person name="Palumbo A.V."/>
            <person name="Wall J.D."/>
        </authorList>
    </citation>
    <scope>NUCLEOTIDE SEQUENCE [LARGE SCALE GENOMIC DNA]</scope>
    <source>
        <strain evidence="8">ATCC BAA 1058 / DSM 17464 / G20</strain>
    </source>
</reference>
<keyword evidence="8" id="KW-1185">Reference proteome</keyword>